<evidence type="ECO:0000256" key="8">
    <source>
        <dbReference type="ARBA" id="ARBA00022723"/>
    </source>
</evidence>
<comment type="catalytic activity">
    <reaction evidence="14">
        <text>CDP-choline + H2O = phosphocholine + CMP + 2 H(+)</text>
        <dbReference type="Rhea" id="RHEA:32487"/>
        <dbReference type="ChEBI" id="CHEBI:15377"/>
        <dbReference type="ChEBI" id="CHEBI:15378"/>
        <dbReference type="ChEBI" id="CHEBI:58779"/>
        <dbReference type="ChEBI" id="CHEBI:60377"/>
        <dbReference type="ChEBI" id="CHEBI:295975"/>
        <dbReference type="EC" id="3.6.1.53"/>
    </reaction>
</comment>
<dbReference type="SUPFAM" id="SSF56300">
    <property type="entry name" value="Metallo-dependent phosphatases"/>
    <property type="match status" value="1"/>
</dbReference>
<dbReference type="InterPro" id="IPR004843">
    <property type="entry name" value="Calcineurin-like_PHP"/>
</dbReference>
<protein>
    <recommendedName>
        <fullName evidence="7">Manganese-dependent ADP-ribose/CDP-alcohol diphosphatase</fullName>
        <ecNumber evidence="5">3.6.1.13</ecNumber>
        <ecNumber evidence="4">3.6.1.16</ecNumber>
        <ecNumber evidence="6">3.6.1.53</ecNumber>
    </recommendedName>
    <alternativeName>
        <fullName evidence="12">ADPRibase-Mn</fullName>
    </alternativeName>
    <alternativeName>
        <fullName evidence="11">CDP-choline phosphohydrolase</fullName>
    </alternativeName>
</protein>
<evidence type="ECO:0000256" key="16">
    <source>
        <dbReference type="ARBA" id="ARBA00049546"/>
    </source>
</evidence>
<dbReference type="GO" id="GO:0047734">
    <property type="term" value="F:CDP-glycerol diphosphatase activity"/>
    <property type="evidence" value="ECO:0007669"/>
    <property type="project" value="UniProtKB-EC"/>
</dbReference>
<evidence type="ECO:0000256" key="15">
    <source>
        <dbReference type="ARBA" id="ARBA00047894"/>
    </source>
</evidence>
<evidence type="ECO:0000256" key="2">
    <source>
        <dbReference type="ARBA" id="ARBA00006362"/>
    </source>
</evidence>
<sequence>MGCPNNLVKAQQEEQPLLSFGVISDVQYADIPDGRSFLGVPRYYRHSFHVLHRAVQRWNDQKLKFAINLGDIVDGFCPKDQSLTAVKKILDAFNLFNGPVYHLIGNHCLYNLPREKLLPALNINPSCDNLTAYYEFSPIPEYRFIVLDGYDVSAIGWPEDHPNTLKSLNFLNERNPNSDKNSPNGLVGRDRRFLMFNGAVGSDQIEWLDRVLQDATVLDQKVVICCHLPLDPEASSKEALLWNYEEVMDVIHRYECVKVCLAGHDHKGGHSVDSHGVHHRVLEAALECPPGTDAFGRVDLFHDRLVLFGTDRLMTQEMVFR</sequence>
<dbReference type="GO" id="GO:0030145">
    <property type="term" value="F:manganese ion binding"/>
    <property type="evidence" value="ECO:0007669"/>
    <property type="project" value="TreeGrafter"/>
</dbReference>
<dbReference type="EMBL" id="WHWC01000002">
    <property type="protein sequence ID" value="KAG8388533.1"/>
    <property type="molecule type" value="Genomic_DNA"/>
</dbReference>
<evidence type="ECO:0000256" key="3">
    <source>
        <dbReference type="ARBA" id="ARBA00011245"/>
    </source>
</evidence>
<dbReference type="Proteomes" id="UP000826271">
    <property type="component" value="Unassembled WGS sequence"/>
</dbReference>
<accession>A0AAV6Y1I6</accession>
<dbReference type="Gene3D" id="3.60.21.10">
    <property type="match status" value="1"/>
</dbReference>
<evidence type="ECO:0000313" key="19">
    <source>
        <dbReference type="Proteomes" id="UP000826271"/>
    </source>
</evidence>
<dbReference type="EC" id="3.6.1.16" evidence="4"/>
<gene>
    <name evidence="18" type="ORF">BUALT_Bualt02G0135400</name>
</gene>
<dbReference type="PANTHER" id="PTHR16509:SF1">
    <property type="entry name" value="MANGANESE-DEPENDENT ADP-RIBOSE_CDP-ALCOHOL DIPHOSPHATASE"/>
    <property type="match status" value="1"/>
</dbReference>
<evidence type="ECO:0000256" key="7">
    <source>
        <dbReference type="ARBA" id="ARBA00016378"/>
    </source>
</evidence>
<comment type="similarity">
    <text evidence="2">Belongs to the ADPRibase-Mn family.</text>
</comment>
<keyword evidence="8" id="KW-0479">Metal-binding</keyword>
<dbReference type="GO" id="GO:0047631">
    <property type="term" value="F:ADP-ribose diphosphatase activity"/>
    <property type="evidence" value="ECO:0007669"/>
    <property type="project" value="UniProtKB-EC"/>
</dbReference>
<evidence type="ECO:0000256" key="11">
    <source>
        <dbReference type="ARBA" id="ARBA00030848"/>
    </source>
</evidence>
<proteinExistence type="inferred from homology"/>
<comment type="catalytic activity">
    <reaction evidence="16">
        <text>ADP-D-ribose + H2O = D-ribose 5-phosphate + AMP + 2 H(+)</text>
        <dbReference type="Rhea" id="RHEA:10412"/>
        <dbReference type="ChEBI" id="CHEBI:15377"/>
        <dbReference type="ChEBI" id="CHEBI:15378"/>
        <dbReference type="ChEBI" id="CHEBI:57967"/>
        <dbReference type="ChEBI" id="CHEBI:78346"/>
        <dbReference type="ChEBI" id="CHEBI:456215"/>
        <dbReference type="EC" id="3.6.1.13"/>
    </reaction>
</comment>
<dbReference type="EC" id="3.6.1.13" evidence="5"/>
<evidence type="ECO:0000313" key="18">
    <source>
        <dbReference type="EMBL" id="KAG8388533.1"/>
    </source>
</evidence>
<evidence type="ECO:0000256" key="4">
    <source>
        <dbReference type="ARBA" id="ARBA00012443"/>
    </source>
</evidence>
<evidence type="ECO:0000256" key="13">
    <source>
        <dbReference type="ARBA" id="ARBA00047486"/>
    </source>
</evidence>
<keyword evidence="10" id="KW-0862">Zinc</keyword>
<dbReference type="InterPro" id="IPR029052">
    <property type="entry name" value="Metallo-depent_PP-like"/>
</dbReference>
<evidence type="ECO:0000256" key="10">
    <source>
        <dbReference type="ARBA" id="ARBA00022833"/>
    </source>
</evidence>
<name>A0AAV6Y1I6_9LAMI</name>
<comment type="cofactor">
    <cofactor evidence="1">
        <name>Mg(2+)</name>
        <dbReference type="ChEBI" id="CHEBI:18420"/>
    </cofactor>
</comment>
<comment type="subunit">
    <text evidence="3">Monomer.</text>
</comment>
<evidence type="ECO:0000256" key="14">
    <source>
        <dbReference type="ARBA" id="ARBA00047636"/>
    </source>
</evidence>
<evidence type="ECO:0000256" key="12">
    <source>
        <dbReference type="ARBA" id="ARBA00032579"/>
    </source>
</evidence>
<dbReference type="CDD" id="cd07396">
    <property type="entry name" value="MPP_Nbla03831"/>
    <property type="match status" value="1"/>
</dbReference>
<keyword evidence="19" id="KW-1185">Reference proteome</keyword>
<evidence type="ECO:0000256" key="6">
    <source>
        <dbReference type="ARBA" id="ARBA00012529"/>
    </source>
</evidence>
<dbReference type="GO" id="GO:0008663">
    <property type="term" value="F:2',3'-cyclic-nucleotide 2'-phosphodiesterase activity"/>
    <property type="evidence" value="ECO:0007669"/>
    <property type="project" value="TreeGrafter"/>
</dbReference>
<feature type="domain" description="Calcineurin-like phosphoesterase" evidence="17">
    <location>
        <begin position="19"/>
        <end position="267"/>
    </location>
</feature>
<dbReference type="EC" id="3.6.1.53" evidence="6"/>
<evidence type="ECO:0000256" key="1">
    <source>
        <dbReference type="ARBA" id="ARBA00001946"/>
    </source>
</evidence>
<organism evidence="18 19">
    <name type="scientific">Buddleja alternifolia</name>
    <dbReference type="NCBI Taxonomy" id="168488"/>
    <lineage>
        <taxon>Eukaryota</taxon>
        <taxon>Viridiplantae</taxon>
        <taxon>Streptophyta</taxon>
        <taxon>Embryophyta</taxon>
        <taxon>Tracheophyta</taxon>
        <taxon>Spermatophyta</taxon>
        <taxon>Magnoliopsida</taxon>
        <taxon>eudicotyledons</taxon>
        <taxon>Gunneridae</taxon>
        <taxon>Pentapetalae</taxon>
        <taxon>asterids</taxon>
        <taxon>lamiids</taxon>
        <taxon>Lamiales</taxon>
        <taxon>Scrophulariaceae</taxon>
        <taxon>Buddlejeae</taxon>
        <taxon>Buddleja</taxon>
    </lineage>
</organism>
<evidence type="ECO:0000256" key="9">
    <source>
        <dbReference type="ARBA" id="ARBA00022801"/>
    </source>
</evidence>
<evidence type="ECO:0000256" key="5">
    <source>
        <dbReference type="ARBA" id="ARBA00012453"/>
    </source>
</evidence>
<comment type="catalytic activity">
    <reaction evidence="15">
        <text>ADP-D-ribose + H2O = D-ribose 5-phosphate + AMP + 2 H(+)</text>
        <dbReference type="Rhea" id="RHEA:10412"/>
        <dbReference type="ChEBI" id="CHEBI:15377"/>
        <dbReference type="ChEBI" id="CHEBI:15378"/>
        <dbReference type="ChEBI" id="CHEBI:57967"/>
        <dbReference type="ChEBI" id="CHEBI:78346"/>
        <dbReference type="ChEBI" id="CHEBI:456215"/>
        <dbReference type="EC" id="3.6.1.53"/>
    </reaction>
</comment>
<evidence type="ECO:0000259" key="17">
    <source>
        <dbReference type="Pfam" id="PF00149"/>
    </source>
</evidence>
<comment type="catalytic activity">
    <reaction evidence="13">
        <text>CDP-glycerol + H2O = sn-glycerol 3-phosphate + CMP + 2 H(+)</text>
        <dbReference type="Rhea" id="RHEA:21692"/>
        <dbReference type="ChEBI" id="CHEBI:15377"/>
        <dbReference type="ChEBI" id="CHEBI:15378"/>
        <dbReference type="ChEBI" id="CHEBI:57597"/>
        <dbReference type="ChEBI" id="CHEBI:58311"/>
        <dbReference type="ChEBI" id="CHEBI:60377"/>
        <dbReference type="EC" id="3.6.1.16"/>
    </reaction>
</comment>
<dbReference type="InterPro" id="IPR041869">
    <property type="entry name" value="MPP_ADPRM"/>
</dbReference>
<dbReference type="AlphaFoldDB" id="A0AAV6Y1I6"/>
<comment type="caution">
    <text evidence="18">The sequence shown here is derived from an EMBL/GenBank/DDBJ whole genome shotgun (WGS) entry which is preliminary data.</text>
</comment>
<dbReference type="Pfam" id="PF00149">
    <property type="entry name" value="Metallophos"/>
    <property type="match status" value="1"/>
</dbReference>
<reference evidence="18" key="1">
    <citation type="submission" date="2019-10" db="EMBL/GenBank/DDBJ databases">
        <authorList>
            <person name="Zhang R."/>
            <person name="Pan Y."/>
            <person name="Wang J."/>
            <person name="Ma R."/>
            <person name="Yu S."/>
        </authorList>
    </citation>
    <scope>NUCLEOTIDE SEQUENCE</scope>
    <source>
        <strain evidence="18">LA-IB0</strain>
        <tissue evidence="18">Leaf</tissue>
    </source>
</reference>
<dbReference type="PANTHER" id="PTHR16509">
    <property type="match status" value="1"/>
</dbReference>
<keyword evidence="9" id="KW-0378">Hydrolase</keyword>